<keyword evidence="3" id="KW-0067">ATP-binding</keyword>
<evidence type="ECO:0000256" key="4">
    <source>
        <dbReference type="ARBA" id="ARBA00046345"/>
    </source>
</evidence>
<proteinExistence type="inferred from homology"/>
<sequence length="486" mass="54710">MAKAESSESKAADKRSRAGKRGQRRIFVLDTNVLMHDPTAIFRFDEHDVYIPMIVLEELDAGKKGLSEAARNVRQVSRFLDELMVGVDKTAIDHGIELPTSKYINGQKKAVAGRLFFQTKVLSGGLPDTLPGHGADNAILGQALALQKEHTEARVTLVSKDINLRIKASIIGVYAEDYYNDKTIEDADLLYTGLQELPANFWEKHGKNMHSWQEQTRTYYRVHGPMVRDWHVNQFLYQQDANGLEAIVRKIDGNEAVLELIRDFRNERHSIWGINARNREQNFALNLLLDPEIDFVTILGPAGTGKTLLTLAAGLAQTLESNRYSEIIMTRVTIPLGEDIGFLPGTEEEKMEPWMGALMDNLEVLTQSQEGGNWGRAATNDLLRNRIKIRSLNFMRGRTFLNRFLILDEAQNLTAKQMKALVTRSGPGTKVVCLGNIAQIDTPYLTETTSGLTYVVNRFRDWSHAGHITLMRGERSRLADYASEIL</sequence>
<dbReference type="EMBL" id="BLJN01000004">
    <property type="protein sequence ID" value="GFE82537.1"/>
    <property type="molecule type" value="Genomic_DNA"/>
</dbReference>
<dbReference type="Gene3D" id="3.40.50.300">
    <property type="entry name" value="P-loop containing nucleotide triphosphate hydrolases"/>
    <property type="match status" value="1"/>
</dbReference>
<evidence type="ECO:0000256" key="3">
    <source>
        <dbReference type="ARBA" id="ARBA00022840"/>
    </source>
</evidence>
<keyword evidence="7" id="KW-1185">Reference proteome</keyword>
<protein>
    <submittedName>
        <fullName evidence="6">Phosphate starvation protein PhoH</fullName>
    </submittedName>
</protein>
<dbReference type="SUPFAM" id="SSF52540">
    <property type="entry name" value="P-loop containing nucleoside triphosphate hydrolases"/>
    <property type="match status" value="1"/>
</dbReference>
<accession>A0A829YGT9</accession>
<dbReference type="CDD" id="cd09883">
    <property type="entry name" value="PIN_VapC_PhoHL-ATPase"/>
    <property type="match status" value="1"/>
</dbReference>
<dbReference type="InterPro" id="IPR051451">
    <property type="entry name" value="PhoH2-like"/>
</dbReference>
<evidence type="ECO:0000256" key="1">
    <source>
        <dbReference type="ARBA" id="ARBA00010393"/>
    </source>
</evidence>
<dbReference type="GO" id="GO:0005524">
    <property type="term" value="F:ATP binding"/>
    <property type="evidence" value="ECO:0007669"/>
    <property type="project" value="UniProtKB-KW"/>
</dbReference>
<reference evidence="7" key="1">
    <citation type="submission" date="2020-01" db="EMBL/GenBank/DDBJ databases">
        <title>'Steroidobacter agaridevorans' sp. nov., agar-degrading bacteria isolated from rhizosphere soils.</title>
        <authorList>
            <person name="Ikenaga M."/>
            <person name="Kataoka M."/>
            <person name="Murouchi A."/>
            <person name="Katsuragi S."/>
            <person name="Sakai M."/>
        </authorList>
    </citation>
    <scope>NUCLEOTIDE SEQUENCE [LARGE SCALE GENOMIC DNA]</scope>
    <source>
        <strain evidence="7">YU21-B</strain>
    </source>
</reference>
<dbReference type="Gene3D" id="3.40.50.1010">
    <property type="entry name" value="5'-nuclease"/>
    <property type="match status" value="1"/>
</dbReference>
<evidence type="ECO:0000313" key="6">
    <source>
        <dbReference type="EMBL" id="GFE82537.1"/>
    </source>
</evidence>
<organism evidence="6 7">
    <name type="scientific">Steroidobacter agaridevorans</name>
    <dbReference type="NCBI Taxonomy" id="2695856"/>
    <lineage>
        <taxon>Bacteria</taxon>
        <taxon>Pseudomonadati</taxon>
        <taxon>Pseudomonadota</taxon>
        <taxon>Gammaproteobacteria</taxon>
        <taxon>Steroidobacterales</taxon>
        <taxon>Steroidobacteraceae</taxon>
        <taxon>Steroidobacter</taxon>
    </lineage>
</organism>
<feature type="domain" description="PIN" evidence="5">
    <location>
        <begin position="25"/>
        <end position="166"/>
    </location>
</feature>
<comment type="similarity">
    <text evidence="4">In the N-terminal section; belongs to the PINc/VapC protein family.</text>
</comment>
<keyword evidence="2" id="KW-0547">Nucleotide-binding</keyword>
<dbReference type="InterPro" id="IPR027417">
    <property type="entry name" value="P-loop_NTPase"/>
</dbReference>
<dbReference type="PANTHER" id="PTHR30473:SF2">
    <property type="entry name" value="PIN DOMAIN-CONTAINING PROTEIN"/>
    <property type="match status" value="1"/>
</dbReference>
<dbReference type="GO" id="GO:0005829">
    <property type="term" value="C:cytosol"/>
    <property type="evidence" value="ECO:0007669"/>
    <property type="project" value="TreeGrafter"/>
</dbReference>
<dbReference type="InterPro" id="IPR029060">
    <property type="entry name" value="PIN-like_dom_sf"/>
</dbReference>
<evidence type="ECO:0000259" key="5">
    <source>
        <dbReference type="SMART" id="SM00670"/>
    </source>
</evidence>
<dbReference type="SUPFAM" id="SSF88723">
    <property type="entry name" value="PIN domain-like"/>
    <property type="match status" value="1"/>
</dbReference>
<gene>
    <name evidence="6" type="ORF">GCM10011487_45370</name>
</gene>
<dbReference type="Proteomes" id="UP000445000">
    <property type="component" value="Unassembled WGS sequence"/>
</dbReference>
<evidence type="ECO:0000313" key="7">
    <source>
        <dbReference type="Proteomes" id="UP000445000"/>
    </source>
</evidence>
<dbReference type="InterPro" id="IPR003714">
    <property type="entry name" value="PhoH"/>
</dbReference>
<dbReference type="FunFam" id="3.40.50.300:FF:000013">
    <property type="entry name" value="PhoH family ATPase"/>
    <property type="match status" value="1"/>
</dbReference>
<dbReference type="InterPro" id="IPR002716">
    <property type="entry name" value="PIN_dom"/>
</dbReference>
<comment type="caution">
    <text evidence="6">The sequence shown here is derived from an EMBL/GenBank/DDBJ whole genome shotgun (WGS) entry which is preliminary data.</text>
</comment>
<evidence type="ECO:0000256" key="2">
    <source>
        <dbReference type="ARBA" id="ARBA00022741"/>
    </source>
</evidence>
<dbReference type="Pfam" id="PF02562">
    <property type="entry name" value="PhoH"/>
    <property type="match status" value="1"/>
</dbReference>
<dbReference type="AlphaFoldDB" id="A0A829YGT9"/>
<comment type="similarity">
    <text evidence="1">Belongs to the PhoH family.</text>
</comment>
<dbReference type="PANTHER" id="PTHR30473">
    <property type="entry name" value="PROTEIN PHOH"/>
    <property type="match status" value="1"/>
</dbReference>
<dbReference type="SMART" id="SM00670">
    <property type="entry name" value="PINc"/>
    <property type="match status" value="1"/>
</dbReference>
<dbReference type="Pfam" id="PF13638">
    <property type="entry name" value="PIN_4"/>
    <property type="match status" value="1"/>
</dbReference>
<name>A0A829YGT9_9GAMM</name>